<comment type="caution">
    <text evidence="1">The sequence shown here is derived from an EMBL/GenBank/DDBJ whole genome shotgun (WGS) entry which is preliminary data.</text>
</comment>
<gene>
    <name evidence="1" type="ORF">ACFFIC_02020</name>
</gene>
<evidence type="ECO:0000313" key="1">
    <source>
        <dbReference type="EMBL" id="MFC0384324.1"/>
    </source>
</evidence>
<keyword evidence="2" id="KW-1185">Reference proteome</keyword>
<sequence>MATFAFVRDGVVAEVIPPREDKVPLDQCYPPAIFANFVQLTTAQAKKVEPGWLYDGTTFAAPGDPEPQVVRARIIRSLAFRDRLSQERQQEISVAAMQMAAGGDGSLLTYLLNQAAGSVTDLDDPRVQEGVAKLAAAGLVSAAEAEAILADGSAGEAA</sequence>
<dbReference type="RefSeq" id="WP_377048368.1">
    <property type="nucleotide sequence ID" value="NZ_JBHLVZ010000002.1"/>
</dbReference>
<name>A0ABV6IL29_9PROT</name>
<accession>A0ABV6IL29</accession>
<evidence type="ECO:0000313" key="2">
    <source>
        <dbReference type="Proteomes" id="UP001589789"/>
    </source>
</evidence>
<reference evidence="1 2" key="1">
    <citation type="submission" date="2024-09" db="EMBL/GenBank/DDBJ databases">
        <authorList>
            <person name="Sun Q."/>
            <person name="Mori K."/>
        </authorList>
    </citation>
    <scope>NUCLEOTIDE SEQUENCE [LARGE SCALE GENOMIC DNA]</scope>
    <source>
        <strain evidence="1 2">CCM 7468</strain>
    </source>
</reference>
<organism evidence="1 2">
    <name type="scientific">Muricoccus vinaceus</name>
    <dbReference type="NCBI Taxonomy" id="424704"/>
    <lineage>
        <taxon>Bacteria</taxon>
        <taxon>Pseudomonadati</taxon>
        <taxon>Pseudomonadota</taxon>
        <taxon>Alphaproteobacteria</taxon>
        <taxon>Acetobacterales</taxon>
        <taxon>Roseomonadaceae</taxon>
        <taxon>Muricoccus</taxon>
    </lineage>
</organism>
<protein>
    <submittedName>
        <fullName evidence="1">Uncharacterized protein</fullName>
    </submittedName>
</protein>
<proteinExistence type="predicted"/>
<dbReference type="EMBL" id="JBHLVZ010000002">
    <property type="protein sequence ID" value="MFC0384324.1"/>
    <property type="molecule type" value="Genomic_DNA"/>
</dbReference>
<dbReference type="Proteomes" id="UP001589789">
    <property type="component" value="Unassembled WGS sequence"/>
</dbReference>